<dbReference type="EMBL" id="CAJNOE010000723">
    <property type="protein sequence ID" value="CAF1319216.1"/>
    <property type="molecule type" value="Genomic_DNA"/>
</dbReference>
<evidence type="ECO:0000313" key="2">
    <source>
        <dbReference type="EMBL" id="CAF1319216.1"/>
    </source>
</evidence>
<dbReference type="Proteomes" id="UP000663860">
    <property type="component" value="Unassembled WGS sequence"/>
</dbReference>
<dbReference type="AlphaFoldDB" id="A0A815F5S5"/>
<reference evidence="2" key="1">
    <citation type="submission" date="2021-02" db="EMBL/GenBank/DDBJ databases">
        <authorList>
            <person name="Nowell W R."/>
        </authorList>
    </citation>
    <scope>NUCLEOTIDE SEQUENCE</scope>
</reference>
<feature type="region of interest" description="Disordered" evidence="1">
    <location>
        <begin position="105"/>
        <end position="131"/>
    </location>
</feature>
<feature type="compositionally biased region" description="Polar residues" evidence="1">
    <location>
        <begin position="113"/>
        <end position="122"/>
    </location>
</feature>
<accession>A0A815F5S5</accession>
<organism evidence="2 3">
    <name type="scientific">Adineta steineri</name>
    <dbReference type="NCBI Taxonomy" id="433720"/>
    <lineage>
        <taxon>Eukaryota</taxon>
        <taxon>Metazoa</taxon>
        <taxon>Spiralia</taxon>
        <taxon>Gnathifera</taxon>
        <taxon>Rotifera</taxon>
        <taxon>Eurotatoria</taxon>
        <taxon>Bdelloidea</taxon>
        <taxon>Adinetida</taxon>
        <taxon>Adinetidae</taxon>
        <taxon>Adineta</taxon>
    </lineage>
</organism>
<proteinExistence type="predicted"/>
<gene>
    <name evidence="2" type="ORF">IZO911_LOCUS35049</name>
</gene>
<name>A0A815F5S5_9BILA</name>
<protein>
    <submittedName>
        <fullName evidence="2">Uncharacterized protein</fullName>
    </submittedName>
</protein>
<evidence type="ECO:0000256" key="1">
    <source>
        <dbReference type="SAM" id="MobiDB-lite"/>
    </source>
</evidence>
<comment type="caution">
    <text evidence="2">The sequence shown here is derived from an EMBL/GenBank/DDBJ whole genome shotgun (WGS) entry which is preliminary data.</text>
</comment>
<evidence type="ECO:0000313" key="3">
    <source>
        <dbReference type="Proteomes" id="UP000663860"/>
    </source>
</evidence>
<sequence>MADQSNDDAQGTSDDRVFNRYDTILFLDQFQSVNSSSGDNSDTTLLSSVQSSEDSFNNEYASSPSLNGQPTISSMPDDHINAELFPGAPLGTAHSFNVPVNEVTVTTPPSGVDENNTETVADTSCEPDLNDSEHHAEETSLVIFHESIAGIIMTVKTDPPASLRLRYDSDDRRRIPNSLTNPMEIDVFVEINPQDQHDFSLFLQLNSNNNEDAESLLGDLITELNHVLPDMPQNAMAIVDNEQLLQNPTEGQNVTEDQNFTIVDNWVPKEATGSQDGIMYLMYSMLFGLLEGTMFVSQQPKANKRLRYKCDGRRFLPDSRSHPMIVQMPNLQSIALARNQTIGIVVTIVTSTNNPMNQQFVHENDIFYHEADAIKIGHGCVFIPLKTFASEKKFPRMSIGYKKYEEYTFNLTPFDRNTMFGTTTTFMLENESDTTKVQKAKIFKQQYNLLSYQFIFHLALKEDNVVYISNITCDSDVIHEQIAPADISEQPLASASKKNSVKRVGSPNKPIPQCTYNEEFFNQLDTILSLDQFQCSDSSSRNDFDTQVLLCEQAQCSNISSRNDLDIYLPASFRSPDDLFNNEGVTSHSHNEQATASVMPNNDVVEELFRGQSLGVIHYFTEPVNEETVTTTPSDVEIRNTETVADTLSEPNLDDLEQHTEEANLEIINELIAKLLMTINTHPSASLRLRYKTDRRRRTANSMKIDILNLKNIQLSSDQTFWIRLLLATWTENPSDEVCLHPNKLGYHSDDAYELTDGTICVPLTSDDIKKGIKALEHLSIIKRKLKAHNRLLTPLELFGIASEIRGNKVRSARQAKKIFNNYNLKAMWIICQLLIEQNRTLQFSNVICWTRKIEEIRRPTLQLIEPIEYDEE</sequence>